<reference evidence="2 3" key="1">
    <citation type="submission" date="2019-05" db="EMBL/GenBank/DDBJ databases">
        <title>A quest of great importance - developing a broad spectrum Shigella ssp. and Escherichia coli phage collection.</title>
        <authorList>
            <person name="Kaczorowska J."/>
            <person name="Casey E."/>
            <person name="Neve H."/>
            <person name="Noben J.-P."/>
            <person name="Lugli G.A."/>
            <person name="Ventura M."/>
            <person name="van Sinderen D."/>
            <person name="Mahony J."/>
        </authorList>
    </citation>
    <scope>NUCLEOTIDE SEQUENCE [LARGE SCALE GENOMIC DNA]</scope>
    <source>
        <strain evidence="2 3">CM1</strain>
    </source>
</reference>
<keyword evidence="1" id="KW-1133">Transmembrane helix</keyword>
<keyword evidence="3" id="KW-1185">Reference proteome</keyword>
<evidence type="ECO:0000256" key="1">
    <source>
        <dbReference type="SAM" id="Phobius"/>
    </source>
</evidence>
<name>A0A5B9MYG8_9CAUD</name>
<evidence type="ECO:0000313" key="2">
    <source>
        <dbReference type="EMBL" id="QEG04624.1"/>
    </source>
</evidence>
<dbReference type="Proteomes" id="UP000323125">
    <property type="component" value="Segment"/>
</dbReference>
<protein>
    <submittedName>
        <fullName evidence="2">Uncharacterized protein</fullName>
    </submittedName>
</protein>
<keyword evidence="1" id="KW-0812">Transmembrane</keyword>
<dbReference type="EMBL" id="MK962749">
    <property type="protein sequence ID" value="QEG04624.1"/>
    <property type="molecule type" value="Genomic_DNA"/>
</dbReference>
<keyword evidence="1" id="KW-0472">Membrane</keyword>
<accession>A0A5B9MYG8</accession>
<feature type="transmembrane region" description="Helical" evidence="1">
    <location>
        <begin position="38"/>
        <end position="61"/>
    </location>
</feature>
<evidence type="ECO:0000313" key="3">
    <source>
        <dbReference type="Proteomes" id="UP000323125"/>
    </source>
</evidence>
<organism evidence="2 3">
    <name type="scientific">Shigella phage CM1</name>
    <dbReference type="NCBI Taxonomy" id="2591055"/>
    <lineage>
        <taxon>Viruses</taxon>
        <taxon>Duplodnaviria</taxon>
        <taxon>Heunggongvirae</taxon>
        <taxon>Uroviricota</taxon>
        <taxon>Caudoviricetes</taxon>
        <taxon>Vequintavirinae</taxon>
        <taxon>Vequintavirus</taxon>
        <taxon>Vequintavirus CM1</taxon>
    </lineage>
</organism>
<sequence length="96" mass="11262">MQCVEYAQCVTIMSYYVTVCQTSFPPLCQVLHEKFTNWYGSIFAALFTFSNVCITLDVWAFRRLDGQKSAGQYLIYWLLTISPTNNKKYNCYVRKQ</sequence>
<gene>
    <name evidence="2" type="ORF">CM1_00155</name>
</gene>
<proteinExistence type="predicted"/>